<protein>
    <submittedName>
        <fullName evidence="1">Uncharacterized protein</fullName>
    </submittedName>
</protein>
<dbReference type="AlphaFoldDB" id="A0A930PNB7"/>
<organism evidence="1 2">
    <name type="scientific">Rothia mucilaginosa</name>
    <dbReference type="NCBI Taxonomy" id="43675"/>
    <lineage>
        <taxon>Bacteria</taxon>
        <taxon>Bacillati</taxon>
        <taxon>Actinomycetota</taxon>
        <taxon>Actinomycetes</taxon>
        <taxon>Micrococcales</taxon>
        <taxon>Micrococcaceae</taxon>
        <taxon>Rothia</taxon>
    </lineage>
</organism>
<accession>A0A930PNB7</accession>
<evidence type="ECO:0000313" key="2">
    <source>
        <dbReference type="Proteomes" id="UP000713964"/>
    </source>
</evidence>
<name>A0A930PNB7_9MICC</name>
<evidence type="ECO:0000313" key="1">
    <source>
        <dbReference type="EMBL" id="MBF1660047.1"/>
    </source>
</evidence>
<comment type="caution">
    <text evidence="1">The sequence shown here is derived from an EMBL/GenBank/DDBJ whole genome shotgun (WGS) entry which is preliminary data.</text>
</comment>
<proteinExistence type="predicted"/>
<sequence length="235" mass="25957">MEGKSLQEKQDFVATVEEKQQDGEWVVTAQAVGTLKELTEWAANGVGVGSSCAFDGLDHFTLGSAMWVDETFSVVTDEHGEVVEPAEDMHAPYGYLHWGEGAESEEKLVAKAKKLAGFGTHLLRTYAEINSPVQSLSEGEVQEMIEDGESRLVLAHAEPLEYSVENVSAYIRYAFGLDEQRLSLSPAADDQDATSNVLDSYVYADDSGLLTKEEAENWERVYGLYYCHPYTLNTP</sequence>
<gene>
    <name evidence="1" type="ORF">HXO58_09500</name>
</gene>
<dbReference type="EMBL" id="JABZXL010000040">
    <property type="protein sequence ID" value="MBF1660047.1"/>
    <property type="molecule type" value="Genomic_DNA"/>
</dbReference>
<reference evidence="1" key="1">
    <citation type="submission" date="2020-04" db="EMBL/GenBank/DDBJ databases">
        <title>Deep metagenomics examines the oral microbiome during advanced dental caries in children, revealing novel taxa and co-occurrences with host molecules.</title>
        <authorList>
            <person name="Baker J.L."/>
            <person name="Morton J.T."/>
            <person name="Dinis M."/>
            <person name="Alvarez R."/>
            <person name="Tran N.C."/>
            <person name="Knight R."/>
            <person name="Edlund A."/>
        </authorList>
    </citation>
    <scope>NUCLEOTIDE SEQUENCE</scope>
    <source>
        <strain evidence="1">JCVI_29_bin.11</strain>
    </source>
</reference>
<dbReference type="Proteomes" id="UP000713964">
    <property type="component" value="Unassembled WGS sequence"/>
</dbReference>